<dbReference type="RefSeq" id="WP_190108581.1">
    <property type="nucleotide sequence ID" value="NZ_BMVB01000003.1"/>
</dbReference>
<feature type="region of interest" description="Disordered" evidence="1">
    <location>
        <begin position="896"/>
        <end position="915"/>
    </location>
</feature>
<comment type="caution">
    <text evidence="2">The sequence shown here is derived from an EMBL/GenBank/DDBJ whole genome shotgun (WGS) entry which is preliminary data.</text>
</comment>
<name>A0A918WFQ6_STRCJ</name>
<reference evidence="2" key="1">
    <citation type="journal article" date="2014" name="Int. J. Syst. Evol. Microbiol.">
        <title>Complete genome sequence of Corynebacterium casei LMG S-19264T (=DSM 44701T), isolated from a smear-ripened cheese.</title>
        <authorList>
            <consortium name="US DOE Joint Genome Institute (JGI-PGF)"/>
            <person name="Walter F."/>
            <person name="Albersmeier A."/>
            <person name="Kalinowski J."/>
            <person name="Ruckert C."/>
        </authorList>
    </citation>
    <scope>NUCLEOTIDE SEQUENCE</scope>
    <source>
        <strain evidence="2">JCM 4633</strain>
    </source>
</reference>
<protein>
    <submittedName>
        <fullName evidence="2">Uncharacterized protein</fullName>
    </submittedName>
</protein>
<feature type="compositionally biased region" description="Polar residues" evidence="1">
    <location>
        <begin position="896"/>
        <end position="907"/>
    </location>
</feature>
<accession>A0A918WFQ6</accession>
<evidence type="ECO:0000313" key="3">
    <source>
        <dbReference type="Proteomes" id="UP000646244"/>
    </source>
</evidence>
<evidence type="ECO:0000313" key="2">
    <source>
        <dbReference type="EMBL" id="GHC39768.1"/>
    </source>
</evidence>
<sequence>MSHPQQTPQPGERLNVQFFDTLVPRLTAGRHTLTAYQTLTRNGSSVDEGYLPPAAAPVKQLVEVRAPRFGVEPDRVHGAYPPAGATGLYSDVLPHMTLNRPTLPWERRIDRTGGDGGDAAPLPWLAVLVFGEGELPADPHCLGRTDPRTVAELAVESARNPEDGADVTLPRFDHDDPVPTEGAQGQEVCRTIRVPGRIFHAVAPTRAELPYLTHVRRVDTRHQGVTLGLDRIQLGDYAVVVANRLPRAAGGRYVAHLVSLEGWLPDLPDGGKETYDGPEHDLRLVSLHSWAFETLADHAPGFAALTEHFVEQEGDKGSALLLRVPVADRPLSGTEQQDVATRLRGGYLPVSCRTESGRATFGWYRGPLIPEYAPPQTTRERRRCAAEALIHLQQYGVFDVSLATAFTAGRGVALADHQFSAALLRLRGKVRQVADAALRAHGHGAAVTFAAVAPGAGPVASGTPAAATGGARAHLEHLVTNGLADHLGRVLAAAPAPEPVAAGDAAPGTARALAAPVTVPHAPVTPLPAATDLPATAGLTVGRLREDAELRERLGSAVAALTGAVTPEGVVNGTASSFAVTGPETSPGPETNTRPESGPGPETSTRPESGPGAETSTRPEAGPSPETSPDPETSPGPEAGPARPDEDLKAVQQWLIKLRDLEGVPFAHLVPDARMLPAESLRFFHVDTDWTATLVEGALSVGLAHSFDLAADDLLFGPAGKAPLPEPAAPLTGLLLRSKLVSGWPGLEIRPYPNARPTDGETALPVVRRATLAEDVLLVIVEGVPARVEIAEPQQGLHFGIDELEEGGSDDPVEDGVIRLRSLTAPLGKELGEDRHYPDRPGLRAYVRAPGAGNPDTVLRVERLANGLKDALGLDRPITPSQFAIQMINAAQRRTFTTEPASHTPALTTGDHPHG</sequence>
<organism evidence="2 3">
    <name type="scientific">Streptomyces cinnamoneus</name>
    <name type="common">Streptoverticillium cinnamoneum</name>
    <dbReference type="NCBI Taxonomy" id="53446"/>
    <lineage>
        <taxon>Bacteria</taxon>
        <taxon>Bacillati</taxon>
        <taxon>Actinomycetota</taxon>
        <taxon>Actinomycetes</taxon>
        <taxon>Kitasatosporales</taxon>
        <taxon>Streptomycetaceae</taxon>
        <taxon>Streptomyces</taxon>
        <taxon>Streptomyces cinnamoneus group</taxon>
    </lineage>
</organism>
<dbReference type="AlphaFoldDB" id="A0A918WFQ6"/>
<dbReference type="Proteomes" id="UP000646244">
    <property type="component" value="Unassembled WGS sequence"/>
</dbReference>
<reference evidence="2" key="2">
    <citation type="submission" date="2020-09" db="EMBL/GenBank/DDBJ databases">
        <authorList>
            <person name="Sun Q."/>
            <person name="Ohkuma M."/>
        </authorList>
    </citation>
    <scope>NUCLEOTIDE SEQUENCE</scope>
    <source>
        <strain evidence="2">JCM 4633</strain>
    </source>
</reference>
<feature type="region of interest" description="Disordered" evidence="1">
    <location>
        <begin position="574"/>
        <end position="644"/>
    </location>
</feature>
<proteinExistence type="predicted"/>
<evidence type="ECO:0000256" key="1">
    <source>
        <dbReference type="SAM" id="MobiDB-lite"/>
    </source>
</evidence>
<gene>
    <name evidence="2" type="ORF">GCM10010507_12140</name>
</gene>
<dbReference type="EMBL" id="BMVB01000003">
    <property type="protein sequence ID" value="GHC39768.1"/>
    <property type="molecule type" value="Genomic_DNA"/>
</dbReference>